<dbReference type="InterPro" id="IPR055312">
    <property type="entry name" value="FBL15-like"/>
</dbReference>
<name>A0ABC8VZP6_9POAL</name>
<protein>
    <recommendedName>
        <fullName evidence="4">FBD domain-containing protein</fullName>
    </recommendedName>
</protein>
<evidence type="ECO:0000313" key="2">
    <source>
        <dbReference type="EMBL" id="CAL4900218.1"/>
    </source>
</evidence>
<organism evidence="2 3">
    <name type="scientific">Urochloa decumbens</name>
    <dbReference type="NCBI Taxonomy" id="240449"/>
    <lineage>
        <taxon>Eukaryota</taxon>
        <taxon>Viridiplantae</taxon>
        <taxon>Streptophyta</taxon>
        <taxon>Embryophyta</taxon>
        <taxon>Tracheophyta</taxon>
        <taxon>Spermatophyta</taxon>
        <taxon>Magnoliopsida</taxon>
        <taxon>Liliopsida</taxon>
        <taxon>Poales</taxon>
        <taxon>Poaceae</taxon>
        <taxon>PACMAD clade</taxon>
        <taxon>Panicoideae</taxon>
        <taxon>Panicodae</taxon>
        <taxon>Paniceae</taxon>
        <taxon>Melinidinae</taxon>
        <taxon>Urochloa</taxon>
    </lineage>
</organism>
<dbReference type="AlphaFoldDB" id="A0ABC8VZP6"/>
<dbReference type="SUPFAM" id="SSF52047">
    <property type="entry name" value="RNI-like"/>
    <property type="match status" value="1"/>
</dbReference>
<keyword evidence="3" id="KW-1185">Reference proteome</keyword>
<evidence type="ECO:0000313" key="3">
    <source>
        <dbReference type="Proteomes" id="UP001497457"/>
    </source>
</evidence>
<dbReference type="InterPro" id="IPR036047">
    <property type="entry name" value="F-box-like_dom_sf"/>
</dbReference>
<feature type="region of interest" description="Disordered" evidence="1">
    <location>
        <begin position="1"/>
        <end position="39"/>
    </location>
</feature>
<dbReference type="SUPFAM" id="SSF81383">
    <property type="entry name" value="F-box domain"/>
    <property type="match status" value="1"/>
</dbReference>
<dbReference type="Proteomes" id="UP001497457">
    <property type="component" value="Chromosome 11b"/>
</dbReference>
<dbReference type="PANTHER" id="PTHR34709:SF75">
    <property type="entry name" value="FBD DOMAIN-CONTAINING PROTEIN"/>
    <property type="match status" value="1"/>
</dbReference>
<reference evidence="2" key="1">
    <citation type="submission" date="2024-10" db="EMBL/GenBank/DDBJ databases">
        <authorList>
            <person name="Ryan C."/>
        </authorList>
    </citation>
    <scope>NUCLEOTIDE SEQUENCE [LARGE SCALE GENOMIC DNA]</scope>
</reference>
<dbReference type="EMBL" id="OZ075121">
    <property type="protein sequence ID" value="CAL4900218.1"/>
    <property type="molecule type" value="Genomic_DNA"/>
</dbReference>
<evidence type="ECO:0000256" key="1">
    <source>
        <dbReference type="SAM" id="MobiDB-lite"/>
    </source>
</evidence>
<gene>
    <name evidence="2" type="ORF">URODEC1_LOCUS8568</name>
</gene>
<sequence length="468" mass="52955">MQLRSGRRLSPPRAPAPGGQRRHRRPPRRPEAGAGGDVEEDRISNLHDDLLLAILARLRFVNEAARTSVLARRWRALWTQLPELFYSFPTLCSLEASLAQVTGPVLDLYIEMLLDVDEESAGAGRVSSLLHDIAERLAPKTFSLFFNDHIVEEYITLACFRTTTTLRLGVCYLDLPPAGNKFEALTTLQLDLCCIELADLLPMCPSLRHLDVTDLLLSEVTIHSPSLEKLKVEADGPPIFSIDISAPLLKEAALDIAVDPHFSFSFSAPMVEKIFWHCTIDWEEENVGLPCMRLSFLDYSLRRGVHQLCLHIGYFAYYLSEAPERSFAQQIEQLSLSPHKLSVLELKLDIKRHAFVPLLLHLLHIRPVKALNVKLLHARQIGIQCPLNCPCEEPDNNWRNLNISLTDLEVVTLDGFNGHDDEVDFLKVLFRCVTVFKRMTVKVSSEGYDRICSICEQYPHVNCNVYLA</sequence>
<accession>A0ABC8VZP6</accession>
<dbReference type="PANTHER" id="PTHR34709">
    <property type="entry name" value="OS10G0396666 PROTEIN"/>
    <property type="match status" value="1"/>
</dbReference>
<evidence type="ECO:0008006" key="4">
    <source>
        <dbReference type="Google" id="ProtNLM"/>
    </source>
</evidence>
<proteinExistence type="predicted"/>